<gene>
    <name evidence="2" type="ORF">Tci_017758</name>
</gene>
<dbReference type="PANTHER" id="PTHR33223:SF11">
    <property type="entry name" value="ELEMENT PROTEIN, PUTATIVE-RELATED"/>
    <property type="match status" value="1"/>
</dbReference>
<dbReference type="EMBL" id="BKCJ010002034">
    <property type="protein sequence ID" value="GEU45780.1"/>
    <property type="molecule type" value="Genomic_DNA"/>
</dbReference>
<sequence length="343" mass="39929">MFDWETTTCGKVRYFEDIDYFKNFETKFPPIVYEEASTSESEFSPEPTGYTGANQSCKLMLLLPGIIMSEGEIDNLTMEQYLALTQGNQDTFFRNKNDDAHEHVKQVLDIVSLFNILAVRHDAIMIRVFPITLTRAAKRWVDRHSPGTFDSWDLLKKAFIQRYCPSSKTDKQLEDIRNFKQEGNKTLYQAWEREAYLDKECPLNEEVKSVEEVKYEEFGRPFPNNSRNDEAAKRHAEQDKWLKKLYQNTETNREAHDKIIQGLETKVRTLTNKVEGRTNGGKLEECNAICYEDGSPLYTPFYYSHEEIGYFYANLRFSDNERQETDKSGIKEALAALKATLEV</sequence>
<evidence type="ECO:0000259" key="1">
    <source>
        <dbReference type="Pfam" id="PF03732"/>
    </source>
</evidence>
<organism evidence="2">
    <name type="scientific">Tanacetum cinerariifolium</name>
    <name type="common">Dalmatian daisy</name>
    <name type="synonym">Chrysanthemum cinerariifolium</name>
    <dbReference type="NCBI Taxonomy" id="118510"/>
    <lineage>
        <taxon>Eukaryota</taxon>
        <taxon>Viridiplantae</taxon>
        <taxon>Streptophyta</taxon>
        <taxon>Embryophyta</taxon>
        <taxon>Tracheophyta</taxon>
        <taxon>Spermatophyta</taxon>
        <taxon>Magnoliopsida</taxon>
        <taxon>eudicotyledons</taxon>
        <taxon>Gunneridae</taxon>
        <taxon>Pentapetalae</taxon>
        <taxon>asterids</taxon>
        <taxon>campanulids</taxon>
        <taxon>Asterales</taxon>
        <taxon>Asteraceae</taxon>
        <taxon>Asteroideae</taxon>
        <taxon>Anthemideae</taxon>
        <taxon>Anthemidinae</taxon>
        <taxon>Tanacetum</taxon>
    </lineage>
</organism>
<name>A0A6L2KAR4_TANCI</name>
<dbReference type="AlphaFoldDB" id="A0A6L2KAR4"/>
<dbReference type="InterPro" id="IPR005162">
    <property type="entry name" value="Retrotrans_gag_dom"/>
</dbReference>
<dbReference type="Pfam" id="PF03732">
    <property type="entry name" value="Retrotrans_gag"/>
    <property type="match status" value="1"/>
</dbReference>
<feature type="domain" description="Retrotransposon gag" evidence="1">
    <location>
        <begin position="128"/>
        <end position="206"/>
    </location>
</feature>
<dbReference type="PANTHER" id="PTHR33223">
    <property type="entry name" value="CCHC-TYPE DOMAIN-CONTAINING PROTEIN"/>
    <property type="match status" value="1"/>
</dbReference>
<comment type="caution">
    <text evidence="2">The sequence shown here is derived from an EMBL/GenBank/DDBJ whole genome shotgun (WGS) entry which is preliminary data.</text>
</comment>
<accession>A0A6L2KAR4</accession>
<protein>
    <recommendedName>
        <fullName evidence="1">Retrotransposon gag domain-containing protein</fullName>
    </recommendedName>
</protein>
<reference evidence="2" key="1">
    <citation type="journal article" date="2019" name="Sci. Rep.">
        <title>Draft genome of Tanacetum cinerariifolium, the natural source of mosquito coil.</title>
        <authorList>
            <person name="Yamashiro T."/>
            <person name="Shiraishi A."/>
            <person name="Satake H."/>
            <person name="Nakayama K."/>
        </authorList>
    </citation>
    <scope>NUCLEOTIDE SEQUENCE</scope>
</reference>
<proteinExistence type="predicted"/>
<evidence type="ECO:0000313" key="2">
    <source>
        <dbReference type="EMBL" id="GEU45780.1"/>
    </source>
</evidence>